<dbReference type="InterPro" id="IPR017853">
    <property type="entry name" value="GH"/>
</dbReference>
<dbReference type="Gene3D" id="3.20.20.80">
    <property type="entry name" value="Glycosidases"/>
    <property type="match status" value="1"/>
</dbReference>
<dbReference type="EMBL" id="MDDS01000010">
    <property type="protein sequence ID" value="ODP38961.1"/>
    <property type="molecule type" value="Genomic_DNA"/>
</dbReference>
<feature type="signal peptide" evidence="1">
    <location>
        <begin position="1"/>
        <end position="25"/>
    </location>
</feature>
<organism evidence="3 4">
    <name type="scientific">Sphingomonas turrisvirgatae</name>
    <dbReference type="NCBI Taxonomy" id="1888892"/>
    <lineage>
        <taxon>Bacteria</taxon>
        <taxon>Pseudomonadati</taxon>
        <taxon>Pseudomonadota</taxon>
        <taxon>Alphaproteobacteria</taxon>
        <taxon>Sphingomonadales</taxon>
        <taxon>Sphingomonadaceae</taxon>
        <taxon>Sphingomonas</taxon>
    </lineage>
</organism>
<evidence type="ECO:0000313" key="4">
    <source>
        <dbReference type="Proteomes" id="UP000094487"/>
    </source>
</evidence>
<sequence length="755" mass="85166">MRGQAIRMMLFASGAIAVLAQSALAQDTVIRTIEDFESSRSIAPQTENASARIVPATNGPGKSLRVDFQPRAEDDVVLKPATPWDFTGKGDVNLAFDIANPAKISTQIFLIITDANGASQTTMAVVPAGKSVTAYAVLSGFEAMVQSGMREVPPGWASDETKLFWRTGSKKIDLSRIVSITIRTQAMTTPRSLIFDNFRLRRNPPTDPFFITDIVDPFGQAAKVEYPIKIHSEAELKAAAQKELAQLAASNGPPDRSRFGGWASGPKVRGTGYFRTEKVDGKWWLVDPEGHLFFSSGIANVRMANLETVTGYDFVDSSVRKIDPEELTPEDSRDFAPVAPEVRGTRFLASPIRRQMFQWLPSYDEPLGKHYGYRRTFHQGALKHGEIYSFYGANLERRYGDNYMAKWRQVTLDRMKDWGMTSFGNWIDPMYYDNQKMPYFANGWIIGDFKTLSSGFDYWSPLPDVYDPEFKRRARLTIEQIAREVKGSPWCVGVFVDNEKSWGRVDTNRNRYAAVINALAKSAADSPAKARFVEMLRGRYPTIAALNAAWKSQYASWDAFGAGASLPDVEAAVPDLARLFADYADTYFRTVRDEIKRVMPNHMYMGVRMAEWGMPEEVTQAAIKYSDVLSYNVYREDFHEDTWGFLKKVDRPTIIGEFHIGSTSDTGLYHPGLVIATDQTDRGRIYEQYMNSILANPMMVGAHWFQYVDDPVTGRAYDGENYNVGWVSNTDMPYPELVAAGKRFNYDLYRRRYGN</sequence>
<keyword evidence="4" id="KW-1185">Reference proteome</keyword>
<dbReference type="Pfam" id="PF17992">
    <property type="entry name" value="Agarase_CBM"/>
    <property type="match status" value="1"/>
</dbReference>
<dbReference type="SUPFAM" id="SSF51445">
    <property type="entry name" value="(Trans)glycosidases"/>
    <property type="match status" value="1"/>
</dbReference>
<evidence type="ECO:0000256" key="1">
    <source>
        <dbReference type="SAM" id="SignalP"/>
    </source>
</evidence>
<feature type="chain" id="PRO_5009132201" evidence="1">
    <location>
        <begin position="26"/>
        <end position="755"/>
    </location>
</feature>
<proteinExistence type="predicted"/>
<dbReference type="OrthoDB" id="9800974at2"/>
<evidence type="ECO:0000313" key="3">
    <source>
        <dbReference type="EMBL" id="ODP38961.1"/>
    </source>
</evidence>
<reference evidence="3 4" key="1">
    <citation type="submission" date="2016-08" db="EMBL/GenBank/DDBJ databases">
        <title>Draft genome of the agarase producing Sphingomonas sp. MCT13.</title>
        <authorList>
            <person name="D'Andrea M.M."/>
            <person name="Rossolini G.M."/>
            <person name="Thaller M.C."/>
        </authorList>
    </citation>
    <scope>NUCLEOTIDE SEQUENCE [LARGE SCALE GENOMIC DNA]</scope>
    <source>
        <strain evidence="3 4">MCT13</strain>
    </source>
</reference>
<dbReference type="STRING" id="1888892.BFL28_12875"/>
<accession>A0A1E3LYX9</accession>
<protein>
    <submittedName>
        <fullName evidence="3">Agarase</fullName>
    </submittedName>
</protein>
<dbReference type="AlphaFoldDB" id="A0A1E3LYX9"/>
<comment type="caution">
    <text evidence="3">The sequence shown here is derived from an EMBL/GenBank/DDBJ whole genome shotgun (WGS) entry which is preliminary data.</text>
</comment>
<dbReference type="Proteomes" id="UP000094487">
    <property type="component" value="Unassembled WGS sequence"/>
</dbReference>
<feature type="domain" description="Agarase CBM-like" evidence="2">
    <location>
        <begin position="44"/>
        <end position="210"/>
    </location>
</feature>
<dbReference type="Gene3D" id="2.60.120.430">
    <property type="entry name" value="Galactose-binding lectin"/>
    <property type="match status" value="1"/>
</dbReference>
<keyword evidence="1" id="KW-0732">Signal</keyword>
<dbReference type="InterPro" id="IPR040669">
    <property type="entry name" value="Agarase_CBM"/>
</dbReference>
<name>A0A1E3LYX9_9SPHN</name>
<gene>
    <name evidence="3" type="ORF">BFL28_12875</name>
</gene>
<evidence type="ECO:0000259" key="2">
    <source>
        <dbReference type="Pfam" id="PF17992"/>
    </source>
</evidence>